<name>A0AAD6YWX0_9AGAR</name>
<dbReference type="AlphaFoldDB" id="A0AAD6YWX0"/>
<sequence>MSAWAPARASLRPRYRRKLPLSAGTTYVDDLVLGPCLPDSAFGRPGSKKYCCRYSTMPWYRFTRSRGTPPALISTLNPALLCPSDHLNFSHHEEIIIRFPRSPQRTYALFRYCSLDHRQTAPFPAGCASFLYHWTPQDKDRPPLGMGLEGTVRLQTKITLAARHSTDRPKEGILRTAFMSLSASKCNECQIDYCRLRVVLGTASHVLFRALTYRATPTRDGGCRAPPSPSSAAASPRSMAIYEHMLTVFPPYFPTRGREAADRAHVRGRGATAADAADDALKAFLIFAAQNAQIQRVHDTSIPPCSSYVSSYLVSPYCPRSLSSLHRTPYV</sequence>
<protein>
    <submittedName>
        <fullName evidence="1">Uncharacterized protein</fullName>
    </submittedName>
</protein>
<evidence type="ECO:0000313" key="2">
    <source>
        <dbReference type="Proteomes" id="UP001218218"/>
    </source>
</evidence>
<reference evidence="1" key="1">
    <citation type="submission" date="2023-03" db="EMBL/GenBank/DDBJ databases">
        <title>Massive genome expansion in bonnet fungi (Mycena s.s.) driven by repeated elements and novel gene families across ecological guilds.</title>
        <authorList>
            <consortium name="Lawrence Berkeley National Laboratory"/>
            <person name="Harder C.B."/>
            <person name="Miyauchi S."/>
            <person name="Viragh M."/>
            <person name="Kuo A."/>
            <person name="Thoen E."/>
            <person name="Andreopoulos B."/>
            <person name="Lu D."/>
            <person name="Skrede I."/>
            <person name="Drula E."/>
            <person name="Henrissat B."/>
            <person name="Morin E."/>
            <person name="Kohler A."/>
            <person name="Barry K."/>
            <person name="LaButti K."/>
            <person name="Morin E."/>
            <person name="Salamov A."/>
            <person name="Lipzen A."/>
            <person name="Mereny Z."/>
            <person name="Hegedus B."/>
            <person name="Baldrian P."/>
            <person name="Stursova M."/>
            <person name="Weitz H."/>
            <person name="Taylor A."/>
            <person name="Grigoriev I.V."/>
            <person name="Nagy L.G."/>
            <person name="Martin F."/>
            <person name="Kauserud H."/>
        </authorList>
    </citation>
    <scope>NUCLEOTIDE SEQUENCE</scope>
    <source>
        <strain evidence="1">CBHHK002</strain>
    </source>
</reference>
<gene>
    <name evidence="1" type="ORF">DFH08DRAFT_979676</name>
</gene>
<accession>A0AAD6YWX0</accession>
<keyword evidence="2" id="KW-1185">Reference proteome</keyword>
<dbReference type="EMBL" id="JARIHO010000169">
    <property type="protein sequence ID" value="KAJ7300422.1"/>
    <property type="molecule type" value="Genomic_DNA"/>
</dbReference>
<organism evidence="1 2">
    <name type="scientific">Mycena albidolilacea</name>
    <dbReference type="NCBI Taxonomy" id="1033008"/>
    <lineage>
        <taxon>Eukaryota</taxon>
        <taxon>Fungi</taxon>
        <taxon>Dikarya</taxon>
        <taxon>Basidiomycota</taxon>
        <taxon>Agaricomycotina</taxon>
        <taxon>Agaricomycetes</taxon>
        <taxon>Agaricomycetidae</taxon>
        <taxon>Agaricales</taxon>
        <taxon>Marasmiineae</taxon>
        <taxon>Mycenaceae</taxon>
        <taxon>Mycena</taxon>
    </lineage>
</organism>
<evidence type="ECO:0000313" key="1">
    <source>
        <dbReference type="EMBL" id="KAJ7300422.1"/>
    </source>
</evidence>
<dbReference type="Proteomes" id="UP001218218">
    <property type="component" value="Unassembled WGS sequence"/>
</dbReference>
<proteinExistence type="predicted"/>
<comment type="caution">
    <text evidence="1">The sequence shown here is derived from an EMBL/GenBank/DDBJ whole genome shotgun (WGS) entry which is preliminary data.</text>
</comment>